<feature type="coiled-coil region" evidence="1">
    <location>
        <begin position="260"/>
        <end position="347"/>
    </location>
</feature>
<dbReference type="EMBL" id="CAWUFR010000011">
    <property type="protein sequence ID" value="CAK6952880.1"/>
    <property type="molecule type" value="Genomic_DNA"/>
</dbReference>
<reference evidence="3 4" key="1">
    <citation type="submission" date="2024-01" db="EMBL/GenBank/DDBJ databases">
        <authorList>
            <person name="Alioto T."/>
            <person name="Alioto T."/>
            <person name="Gomez Garrido J."/>
        </authorList>
    </citation>
    <scope>NUCLEOTIDE SEQUENCE [LARGE SCALE GENOMIC DNA]</scope>
</reference>
<feature type="region of interest" description="Disordered" evidence="2">
    <location>
        <begin position="147"/>
        <end position="207"/>
    </location>
</feature>
<feature type="region of interest" description="Disordered" evidence="2">
    <location>
        <begin position="359"/>
        <end position="386"/>
    </location>
</feature>
<dbReference type="Proteomes" id="UP001314229">
    <property type="component" value="Unassembled WGS sequence"/>
</dbReference>
<evidence type="ECO:0000313" key="3">
    <source>
        <dbReference type="EMBL" id="CAK6952880.1"/>
    </source>
</evidence>
<feature type="compositionally biased region" description="Basic and acidic residues" evidence="2">
    <location>
        <begin position="367"/>
        <end position="376"/>
    </location>
</feature>
<gene>
    <name evidence="3" type="ORF">FSCOSCO3_A018450</name>
</gene>
<dbReference type="AlphaFoldDB" id="A0AAV1N1A4"/>
<name>A0AAV1N1A4_SCOSC</name>
<keyword evidence="1" id="KW-0175">Coiled coil</keyword>
<evidence type="ECO:0000256" key="1">
    <source>
        <dbReference type="SAM" id="Coils"/>
    </source>
</evidence>
<feature type="compositionally biased region" description="Basic residues" evidence="2">
    <location>
        <begin position="151"/>
        <end position="166"/>
    </location>
</feature>
<comment type="caution">
    <text evidence="3">The sequence shown here is derived from an EMBL/GenBank/DDBJ whole genome shotgun (WGS) entry which is preliminary data.</text>
</comment>
<accession>A0AAV1N1A4</accession>
<proteinExistence type="predicted"/>
<evidence type="ECO:0000313" key="4">
    <source>
        <dbReference type="Proteomes" id="UP001314229"/>
    </source>
</evidence>
<organism evidence="3 4">
    <name type="scientific">Scomber scombrus</name>
    <name type="common">Atlantic mackerel</name>
    <name type="synonym">Scomber vernalis</name>
    <dbReference type="NCBI Taxonomy" id="13677"/>
    <lineage>
        <taxon>Eukaryota</taxon>
        <taxon>Metazoa</taxon>
        <taxon>Chordata</taxon>
        <taxon>Craniata</taxon>
        <taxon>Vertebrata</taxon>
        <taxon>Euteleostomi</taxon>
        <taxon>Actinopterygii</taxon>
        <taxon>Neopterygii</taxon>
        <taxon>Teleostei</taxon>
        <taxon>Neoteleostei</taxon>
        <taxon>Acanthomorphata</taxon>
        <taxon>Pelagiaria</taxon>
        <taxon>Scombriformes</taxon>
        <taxon>Scombridae</taxon>
        <taxon>Scomber</taxon>
    </lineage>
</organism>
<evidence type="ECO:0000256" key="2">
    <source>
        <dbReference type="SAM" id="MobiDB-lite"/>
    </source>
</evidence>
<feature type="coiled-coil region" evidence="1">
    <location>
        <begin position="37"/>
        <end position="71"/>
    </location>
</feature>
<keyword evidence="4" id="KW-1185">Reference proteome</keyword>
<sequence>MAPEEQPIALEAYEYVLQAKYHQQQQNEAAFQIQVLIETLYKTIESLTTENIALQEENEAIQTQVKDLKQNCDHRMKQKRGVKKFGLQGAKEGIADQNQNRHFLKMKKFWEKKNVRLQKDENEKQEDLNVCDMAVGSTVVKEEALGEGKQHFKKQMPRSHTKKTSKKNPISLEGGKQVFEKEKLSHSSSYPETIDLTDDEQPSTTSFQGRAEVSLDMHRFWEVTENETFCEGTSYREKENSIKEDMSIAEEEIVNIDEFNEQEAEELKAFKTEFEALEAMVLEQQASNMSLKSDAEQKEDDLEQHLREKRAELETLVVRNMYLINDIDKERETSDALNATIGDLEDQCGRVTLKSFLERKKRRPKDRRSSRERQLEQWEANRWGDD</sequence>
<protein>
    <submittedName>
        <fullName evidence="3">Uncharacterized protein LOC121904635 isoform X2</fullName>
    </submittedName>
</protein>